<feature type="coiled-coil region" evidence="1">
    <location>
        <begin position="268"/>
        <end position="295"/>
    </location>
</feature>
<name>A0A6C0HLM7_9ZZZZ</name>
<sequence>MINIKRISSNNITTLNNSLIPSTIQQSVLPNQQIPTNQQNQQNSNKDISTQFFDKKKKKKTITSTDTNTDTENIVDIDILSKKKKKHFSSLNTNQTDKKKKKLTLLDKKKKKNLKKNGIPWALLPDKLKKRLKFDGMKEKICGLQFGDFIDIDVDDRTVYWGMGIEHEMQLFHKAKSGMKNTSILFNSQESTCTLSGDTHKQGACCKMKTPCYTHNKDEIASFALTKEEKRYLFNMQWELTGRQAKGCLPEPTIIKRVPVLMPELITTNFTNRTIQSISQEIRELENNFIAIQMKNPYTREKVAKYGALTTHSCGSLDNILVPKTPTIHSPEYQFDIEPMTDYLGSYHVTITLPYTRDIKKTDYIKMHKEMANQIQWLEPLLTCAFFSGTAAAVGVSGEDKDTEGSFRVMNIGWGNFAGSNIRKMGTSGLDRGANIFPNWRRGFHFKQTKRLDQCAQKTEPYYKKAHSIHAGDFRTFGYEPDYKKCKELYRADECPKADGAPIKPPYGLEIRIFDHFKSEYLIQLLKLIVLIAANGARHPATQYIYHDKRWIEALREVMRDGWNSTLSATYVTALRTNLGLPIQTDSLLAMDILTAITDELHAINKESFIVRIMDETPMVKPILPEINRLCWELPFVKHYQRKFLNIMRHIFFPGETVTPAVFSNRMEEQMGSTEWDKWRNDVNDVLYTLETYKHVKLNVFNGQIIDVTVIF</sequence>
<accession>A0A6C0HLM7</accession>
<keyword evidence="1" id="KW-0175">Coiled coil</keyword>
<evidence type="ECO:0000256" key="1">
    <source>
        <dbReference type="SAM" id="Coils"/>
    </source>
</evidence>
<proteinExistence type="predicted"/>
<reference evidence="2" key="1">
    <citation type="journal article" date="2020" name="Nature">
        <title>Giant virus diversity and host interactions through global metagenomics.</title>
        <authorList>
            <person name="Schulz F."/>
            <person name="Roux S."/>
            <person name="Paez-Espino D."/>
            <person name="Jungbluth S."/>
            <person name="Walsh D.A."/>
            <person name="Denef V.J."/>
            <person name="McMahon K.D."/>
            <person name="Konstantinidis K.T."/>
            <person name="Eloe-Fadrosh E.A."/>
            <person name="Kyrpides N.C."/>
            <person name="Woyke T."/>
        </authorList>
    </citation>
    <scope>NUCLEOTIDE SEQUENCE</scope>
    <source>
        <strain evidence="2">GVMAG-M-3300023184-13</strain>
    </source>
</reference>
<protein>
    <submittedName>
        <fullName evidence="2">Uncharacterized protein</fullName>
    </submittedName>
</protein>
<evidence type="ECO:0000313" key="2">
    <source>
        <dbReference type="EMBL" id="QHT81542.1"/>
    </source>
</evidence>
<organism evidence="2">
    <name type="scientific">viral metagenome</name>
    <dbReference type="NCBI Taxonomy" id="1070528"/>
    <lineage>
        <taxon>unclassified sequences</taxon>
        <taxon>metagenomes</taxon>
        <taxon>organismal metagenomes</taxon>
    </lineage>
</organism>
<dbReference type="EMBL" id="MN739984">
    <property type="protein sequence ID" value="QHT81542.1"/>
    <property type="molecule type" value="Genomic_DNA"/>
</dbReference>
<dbReference type="AlphaFoldDB" id="A0A6C0HLM7"/>